<dbReference type="EC" id="1.2.1.88" evidence="6"/>
<proteinExistence type="inferred from homology"/>
<evidence type="ECO:0000256" key="3">
    <source>
        <dbReference type="ARBA" id="ARBA00023027"/>
    </source>
</evidence>
<dbReference type="InterPro" id="IPR016161">
    <property type="entry name" value="Ald_DH/histidinol_DH"/>
</dbReference>
<dbReference type="PANTHER" id="PTHR42862">
    <property type="entry name" value="DELTA-1-PYRROLINE-5-CARBOXYLATE DEHYDROGENASE 1, ISOFORM A-RELATED"/>
    <property type="match status" value="1"/>
</dbReference>
<dbReference type="InterPro" id="IPR016163">
    <property type="entry name" value="Ald_DH_C"/>
</dbReference>
<dbReference type="InterPro" id="IPR015590">
    <property type="entry name" value="Aldehyde_DH_dom"/>
</dbReference>
<evidence type="ECO:0000313" key="9">
    <source>
        <dbReference type="EMBL" id="PKG24780.1"/>
    </source>
</evidence>
<dbReference type="Proteomes" id="UP000233375">
    <property type="component" value="Unassembled WGS sequence"/>
</dbReference>
<dbReference type="InterPro" id="IPR016162">
    <property type="entry name" value="Ald_DH_N"/>
</dbReference>
<comment type="catalytic activity">
    <reaction evidence="4 6">
        <text>L-glutamate 5-semialdehyde + NAD(+) + H2O = L-glutamate + NADH + 2 H(+)</text>
        <dbReference type="Rhea" id="RHEA:30235"/>
        <dbReference type="ChEBI" id="CHEBI:15377"/>
        <dbReference type="ChEBI" id="CHEBI:15378"/>
        <dbReference type="ChEBI" id="CHEBI:29985"/>
        <dbReference type="ChEBI" id="CHEBI:57540"/>
        <dbReference type="ChEBI" id="CHEBI:57945"/>
        <dbReference type="ChEBI" id="CHEBI:58066"/>
        <dbReference type="EC" id="1.2.1.88"/>
    </reaction>
</comment>
<evidence type="ECO:0000256" key="6">
    <source>
        <dbReference type="HAMAP-Rule" id="MF_00733"/>
    </source>
</evidence>
<evidence type="ECO:0000256" key="7">
    <source>
        <dbReference type="PROSITE-ProRule" id="PRU10007"/>
    </source>
</evidence>
<evidence type="ECO:0000256" key="4">
    <source>
        <dbReference type="ARBA" id="ARBA00048142"/>
    </source>
</evidence>
<dbReference type="HAMAP" id="MF_00733">
    <property type="entry name" value="RocA"/>
    <property type="match status" value="1"/>
</dbReference>
<dbReference type="InterPro" id="IPR047597">
    <property type="entry name" value="RocA_bacillales"/>
</dbReference>
<sequence length="515" mass="56761">MVVAYHHEPFTNFGVEKNKQAFKDALAYVNTQLGKHYPLVINGEKIETDEKTISINPANKEEVIGSVSIANQELAEKAMQSALQAFESWKKWKVEHRADILFKAAAIIRRRKHEFSSYLVKESGKPWNEADADTAEAIDFLEYYARQVLEIKNGVAVKSRSGEYNQYHYIPLGVGIIIAPFNFPLAIMAGTAVAAIVTGNTILLKPADATPVIAAKFVEVMEEAGLPNGVLNYIPGKGEVIGDYLVEHPKTRFVSFTGSRAVGCRIYERAAKVQPGQIWLKRVIAEMGGKDTILVDKDADLDKAAASIVQSAFGFSGQKCSACSRAVIHQDIYDKVLEKAIALTKKLSVGAPEDSGTYMGPVIHQASYNKVMNYIEIGKKEGRLLIGGEGNDTSGYFIQPTIFADVDENARLMQEEIFGPVVAFCKARDFDHMMEVANNTDYALTGALWTNNREHLERAREEFHVGNLYFNRGCTGAIVGYQPFGGFNMSGTDSKAGGPDYLILHMQAKTTSETF</sequence>
<dbReference type="EMBL" id="PISE01000011">
    <property type="protein sequence ID" value="PKG24780.1"/>
    <property type="molecule type" value="Genomic_DNA"/>
</dbReference>
<comment type="caution">
    <text evidence="9">The sequence shown here is derived from an EMBL/GenBank/DDBJ whole genome shotgun (WGS) entry which is preliminary data.</text>
</comment>
<comment type="similarity">
    <text evidence="5 6">Belongs to the aldehyde dehydrogenase family. RocA subfamily.</text>
</comment>
<feature type="active site" evidence="6 7">
    <location>
        <position position="286"/>
    </location>
</feature>
<feature type="active site" evidence="6">
    <location>
        <position position="320"/>
    </location>
</feature>
<dbReference type="PROSITE" id="PS00070">
    <property type="entry name" value="ALDEHYDE_DEHYDR_CYS"/>
    <property type="match status" value="1"/>
</dbReference>
<dbReference type="UniPathway" id="UPA00261">
    <property type="reaction ID" value="UER00374"/>
</dbReference>
<dbReference type="SUPFAM" id="SSF53720">
    <property type="entry name" value="ALDH-like"/>
    <property type="match status" value="1"/>
</dbReference>
<evidence type="ECO:0000256" key="5">
    <source>
        <dbReference type="ARBA" id="ARBA00061617"/>
    </source>
</evidence>
<dbReference type="InterPro" id="IPR005932">
    <property type="entry name" value="RocA"/>
</dbReference>
<evidence type="ECO:0000256" key="1">
    <source>
        <dbReference type="ARBA" id="ARBA00004786"/>
    </source>
</evidence>
<dbReference type="PROSITE" id="PS00687">
    <property type="entry name" value="ALDEHYDE_DEHYDR_GLU"/>
    <property type="match status" value="1"/>
</dbReference>
<dbReference type="FunFam" id="3.40.605.10:FF:000045">
    <property type="entry name" value="1-pyrroline-5-carboxylate dehydrogenase 1"/>
    <property type="match status" value="1"/>
</dbReference>
<dbReference type="CDD" id="cd07124">
    <property type="entry name" value="ALDH_PutA-P5CDH-RocA"/>
    <property type="match status" value="1"/>
</dbReference>
<dbReference type="GO" id="GO:0009898">
    <property type="term" value="C:cytoplasmic side of plasma membrane"/>
    <property type="evidence" value="ECO:0007669"/>
    <property type="project" value="TreeGrafter"/>
</dbReference>
<dbReference type="RefSeq" id="WP_101176257.1">
    <property type="nucleotide sequence ID" value="NZ_PISE01000011.1"/>
</dbReference>
<dbReference type="GO" id="GO:0003842">
    <property type="term" value="F:L-glutamate gamma-semialdehyde dehydrogenase activity"/>
    <property type="evidence" value="ECO:0007669"/>
    <property type="project" value="UniProtKB-UniRule"/>
</dbReference>
<keyword evidence="3 6" id="KW-0520">NAD</keyword>
<dbReference type="NCBIfam" id="NF002852">
    <property type="entry name" value="PRK03137.1"/>
    <property type="match status" value="1"/>
</dbReference>
<dbReference type="GO" id="GO:0010133">
    <property type="term" value="P:L-proline catabolic process to L-glutamate"/>
    <property type="evidence" value="ECO:0007669"/>
    <property type="project" value="UniProtKB-UniPathway"/>
</dbReference>
<dbReference type="FunFam" id="3.40.309.10:FF:000005">
    <property type="entry name" value="1-pyrroline-5-carboxylate dehydrogenase 1"/>
    <property type="match status" value="1"/>
</dbReference>
<dbReference type="NCBIfam" id="TIGR01237">
    <property type="entry name" value="D1pyr5carbox2"/>
    <property type="match status" value="1"/>
</dbReference>
<dbReference type="Gene3D" id="3.40.309.10">
    <property type="entry name" value="Aldehyde Dehydrogenase, Chain A, domain 2"/>
    <property type="match status" value="1"/>
</dbReference>
<comment type="pathway">
    <text evidence="1 6">Amino-acid degradation; L-proline degradation into L-glutamate; L-glutamate from L-proline: step 2/2.</text>
</comment>
<dbReference type="InterPro" id="IPR050485">
    <property type="entry name" value="Proline_metab_enzyme"/>
</dbReference>
<keyword evidence="2 6" id="KW-0560">Oxidoreductase</keyword>
<evidence type="ECO:0000256" key="2">
    <source>
        <dbReference type="ARBA" id="ARBA00023002"/>
    </source>
</evidence>
<protein>
    <recommendedName>
        <fullName evidence="6">1-pyrroline-5-carboxylate dehydrogenase</fullName>
        <shortName evidence="6">P5C dehydrogenase</shortName>
        <ecNumber evidence="6">1.2.1.88</ecNumber>
    </recommendedName>
    <alternativeName>
        <fullName evidence="6">L-glutamate gamma-semialdehyde dehydrogenase</fullName>
    </alternativeName>
</protein>
<keyword evidence="10" id="KW-1185">Reference proteome</keyword>
<dbReference type="Pfam" id="PF00171">
    <property type="entry name" value="Aldedh"/>
    <property type="match status" value="1"/>
</dbReference>
<dbReference type="InterPro" id="IPR029510">
    <property type="entry name" value="Ald_DH_CS_GLU"/>
</dbReference>
<dbReference type="PANTHER" id="PTHR42862:SF1">
    <property type="entry name" value="DELTA-1-PYRROLINE-5-CARBOXYLATE DEHYDROGENASE 2, ISOFORM A-RELATED"/>
    <property type="match status" value="1"/>
</dbReference>
<dbReference type="InterPro" id="IPR016160">
    <property type="entry name" value="Ald_DH_CS_CYS"/>
</dbReference>
<dbReference type="GO" id="GO:0006537">
    <property type="term" value="P:glutamate biosynthetic process"/>
    <property type="evidence" value="ECO:0007669"/>
    <property type="project" value="UniProtKB-UniRule"/>
</dbReference>
<dbReference type="GO" id="GO:0004657">
    <property type="term" value="F:proline dehydrogenase activity"/>
    <property type="evidence" value="ECO:0007669"/>
    <property type="project" value="UniProtKB-ARBA"/>
</dbReference>
<dbReference type="AlphaFoldDB" id="A0A2N0Z5K1"/>
<dbReference type="Gene3D" id="3.40.605.10">
    <property type="entry name" value="Aldehyde Dehydrogenase, Chain A, domain 1"/>
    <property type="match status" value="1"/>
</dbReference>
<feature type="domain" description="Aldehyde dehydrogenase" evidence="8">
    <location>
        <begin position="50"/>
        <end position="510"/>
    </location>
</feature>
<evidence type="ECO:0000313" key="10">
    <source>
        <dbReference type="Proteomes" id="UP000233375"/>
    </source>
</evidence>
<reference evidence="9 10" key="1">
    <citation type="journal article" date="2003" name="Int. J. Syst. Evol. Microbiol.">
        <title>Bacillus nealsonii sp. nov., isolated from a spacecraft-assembly facility, whose spores are gamma-radiation resistant.</title>
        <authorList>
            <person name="Venkateswaran K."/>
            <person name="Kempf M."/>
            <person name="Chen F."/>
            <person name="Satomi M."/>
            <person name="Nicholson W."/>
            <person name="Kern R."/>
        </authorList>
    </citation>
    <scope>NUCLEOTIDE SEQUENCE [LARGE SCALE GENOMIC DNA]</scope>
    <source>
        <strain evidence="9 10">FO-92</strain>
    </source>
</reference>
<accession>A0A2N0Z5K1</accession>
<name>A0A2N0Z5K1_9BACI</name>
<organism evidence="9 10">
    <name type="scientific">Niallia nealsonii</name>
    <dbReference type="NCBI Taxonomy" id="115979"/>
    <lineage>
        <taxon>Bacteria</taxon>
        <taxon>Bacillati</taxon>
        <taxon>Bacillota</taxon>
        <taxon>Bacilli</taxon>
        <taxon>Bacillales</taxon>
        <taxon>Bacillaceae</taxon>
        <taxon>Niallia</taxon>
    </lineage>
</organism>
<evidence type="ECO:0000259" key="8">
    <source>
        <dbReference type="Pfam" id="PF00171"/>
    </source>
</evidence>
<dbReference type="OrthoDB" id="9762913at2"/>
<gene>
    <name evidence="9" type="primary">pruA</name>
    <name evidence="6" type="synonym">rocA</name>
    <name evidence="9" type="ORF">CWS01_05910</name>
</gene>